<dbReference type="NCBIfam" id="TIGR00414">
    <property type="entry name" value="serS"/>
    <property type="match status" value="1"/>
</dbReference>
<feature type="domain" description="Aminoacyl-transfer RNA synthetases class-II family profile" evidence="11">
    <location>
        <begin position="233"/>
        <end position="486"/>
    </location>
</feature>
<dbReference type="SUPFAM" id="SSF46589">
    <property type="entry name" value="tRNA-binding arm"/>
    <property type="match status" value="1"/>
</dbReference>
<dbReference type="Pfam" id="PF02403">
    <property type="entry name" value="Seryl_tRNA_N"/>
    <property type="match status" value="1"/>
</dbReference>
<comment type="caution">
    <text evidence="12">The sequence shown here is derived from an EMBL/GenBank/DDBJ whole genome shotgun (WGS) entry which is preliminary data.</text>
</comment>
<keyword evidence="2 12" id="KW-0436">Ligase</keyword>
<feature type="coiled-coil region" evidence="10">
    <location>
        <begin position="70"/>
        <end position="97"/>
    </location>
</feature>
<feature type="binding site" evidence="8">
    <location>
        <position position="334"/>
    </location>
    <ligand>
        <name>L-serine</name>
        <dbReference type="ChEBI" id="CHEBI:33384"/>
    </ligand>
</feature>
<protein>
    <recommendedName>
        <fullName evidence="1">serine--tRNA ligase</fullName>
        <ecNumber evidence="1">6.1.1.11</ecNumber>
    </recommendedName>
    <alternativeName>
        <fullName evidence="6">Seryl-tRNA synthetase</fullName>
    </alternativeName>
    <alternativeName>
        <fullName evidence="7">Seryl-tRNA(Ser) synthetase</fullName>
    </alternativeName>
</protein>
<feature type="binding site" evidence="8">
    <location>
        <position position="311"/>
    </location>
    <ligand>
        <name>L-serine</name>
        <dbReference type="ChEBI" id="CHEBI:33384"/>
    </ligand>
</feature>
<evidence type="ECO:0000256" key="2">
    <source>
        <dbReference type="ARBA" id="ARBA00022598"/>
    </source>
</evidence>
<evidence type="ECO:0000256" key="6">
    <source>
        <dbReference type="ARBA" id="ARBA00031113"/>
    </source>
</evidence>
<dbReference type="AlphaFoldDB" id="A0A9P6VY96"/>
<evidence type="ECO:0000256" key="10">
    <source>
        <dbReference type="SAM" id="Coils"/>
    </source>
</evidence>
<evidence type="ECO:0000256" key="3">
    <source>
        <dbReference type="ARBA" id="ARBA00022741"/>
    </source>
</evidence>
<dbReference type="PANTHER" id="PTHR11778">
    <property type="entry name" value="SERYL-TRNA SYNTHETASE"/>
    <property type="match status" value="1"/>
</dbReference>
<dbReference type="Gene3D" id="1.10.287.40">
    <property type="entry name" value="Serine-tRNA synthetase, tRNA binding domain"/>
    <property type="match status" value="1"/>
</dbReference>
<keyword evidence="4 9" id="KW-0067">ATP-binding</keyword>
<accession>A0A9P6VY96</accession>
<dbReference type="GO" id="GO:0005524">
    <property type="term" value="F:ATP binding"/>
    <property type="evidence" value="ECO:0007669"/>
    <property type="project" value="UniProtKB-KW"/>
</dbReference>
<evidence type="ECO:0000256" key="4">
    <source>
        <dbReference type="ARBA" id="ARBA00022840"/>
    </source>
</evidence>
<organism evidence="12 13">
    <name type="scientific">Rhodotorula mucilaginosa</name>
    <name type="common">Yeast</name>
    <name type="synonym">Rhodotorula rubra</name>
    <dbReference type="NCBI Taxonomy" id="5537"/>
    <lineage>
        <taxon>Eukaryota</taxon>
        <taxon>Fungi</taxon>
        <taxon>Dikarya</taxon>
        <taxon>Basidiomycota</taxon>
        <taxon>Pucciniomycotina</taxon>
        <taxon>Microbotryomycetes</taxon>
        <taxon>Sporidiobolales</taxon>
        <taxon>Sporidiobolaceae</taxon>
        <taxon>Rhodotorula</taxon>
    </lineage>
</organism>
<dbReference type="InterPro" id="IPR045864">
    <property type="entry name" value="aa-tRNA-synth_II/BPL/LPL"/>
</dbReference>
<name>A0A9P6VY96_RHOMI</name>
<dbReference type="Gene3D" id="3.30.930.10">
    <property type="entry name" value="Bira Bifunctional Protein, Domain 2"/>
    <property type="match status" value="1"/>
</dbReference>
<feature type="binding site" evidence="9">
    <location>
        <begin position="327"/>
        <end position="330"/>
    </location>
    <ligand>
        <name>ATP</name>
        <dbReference type="ChEBI" id="CHEBI:30616"/>
    </ligand>
</feature>
<feature type="binding site" evidence="8">
    <location>
        <position position="280"/>
    </location>
    <ligand>
        <name>L-serine</name>
        <dbReference type="ChEBI" id="CHEBI:33384"/>
    </ligand>
</feature>
<evidence type="ECO:0000256" key="5">
    <source>
        <dbReference type="ARBA" id="ARBA00023146"/>
    </source>
</evidence>
<dbReference type="PIRSF" id="PIRSF001529">
    <property type="entry name" value="Ser-tRNA-synth_IIa"/>
    <property type="match status" value="1"/>
</dbReference>
<dbReference type="InterPro" id="IPR006195">
    <property type="entry name" value="aa-tRNA-synth_II"/>
</dbReference>
<dbReference type="OrthoDB" id="10264585at2759"/>
<dbReference type="InterPro" id="IPR010978">
    <property type="entry name" value="tRNA-bd_arm"/>
</dbReference>
<dbReference type="InterPro" id="IPR015866">
    <property type="entry name" value="Ser-tRNA-synth_1_N"/>
</dbReference>
<dbReference type="GO" id="GO:0006434">
    <property type="term" value="P:seryl-tRNA aminoacylation"/>
    <property type="evidence" value="ECO:0007669"/>
    <property type="project" value="InterPro"/>
</dbReference>
<dbReference type="SUPFAM" id="SSF55681">
    <property type="entry name" value="Class II aaRS and biotin synthetases"/>
    <property type="match status" value="1"/>
</dbReference>
<dbReference type="InterPro" id="IPR002317">
    <property type="entry name" value="Ser-tRNA-ligase_type_1"/>
</dbReference>
<proteinExistence type="predicted"/>
<reference evidence="12 13" key="1">
    <citation type="submission" date="2020-11" db="EMBL/GenBank/DDBJ databases">
        <title>Kefir isolates.</title>
        <authorList>
            <person name="Marcisauskas S."/>
            <person name="Kim Y."/>
            <person name="Blasche S."/>
        </authorList>
    </citation>
    <scope>NUCLEOTIDE SEQUENCE [LARGE SCALE GENOMIC DNA]</scope>
    <source>
        <strain evidence="12 13">KR</strain>
    </source>
</reference>
<evidence type="ECO:0000256" key="7">
    <source>
        <dbReference type="ARBA" id="ARBA00034892"/>
    </source>
</evidence>
<dbReference type="EC" id="6.1.1.11" evidence="1"/>
<feature type="binding site" evidence="8">
    <location>
        <position position="453"/>
    </location>
    <ligand>
        <name>L-serine</name>
        <dbReference type="ChEBI" id="CHEBI:33384"/>
    </ligand>
</feature>
<feature type="binding site" evidence="9">
    <location>
        <begin position="398"/>
        <end position="401"/>
    </location>
    <ligand>
        <name>ATP</name>
        <dbReference type="ChEBI" id="CHEBI:30616"/>
    </ligand>
</feature>
<keyword evidence="13" id="KW-1185">Reference proteome</keyword>
<dbReference type="EMBL" id="PUHQ01000066">
    <property type="protein sequence ID" value="KAG0658421.1"/>
    <property type="molecule type" value="Genomic_DNA"/>
</dbReference>
<dbReference type="Proteomes" id="UP000777482">
    <property type="component" value="Unassembled WGS sequence"/>
</dbReference>
<gene>
    <name evidence="12" type="primary">DIA4</name>
    <name evidence="12" type="ORF">C6P46_005784</name>
</gene>
<dbReference type="InterPro" id="IPR002314">
    <property type="entry name" value="aa-tRNA-synt_IIb"/>
</dbReference>
<dbReference type="GO" id="GO:0004828">
    <property type="term" value="F:serine-tRNA ligase activity"/>
    <property type="evidence" value="ECO:0007669"/>
    <property type="project" value="UniProtKB-EC"/>
</dbReference>
<keyword evidence="3" id="KW-0547">Nucleotide-binding</keyword>
<dbReference type="PROSITE" id="PS50862">
    <property type="entry name" value="AA_TRNA_LIGASE_II"/>
    <property type="match status" value="1"/>
</dbReference>
<evidence type="ECO:0000259" key="11">
    <source>
        <dbReference type="PROSITE" id="PS50862"/>
    </source>
</evidence>
<keyword evidence="10" id="KW-0175">Coiled coil</keyword>
<sequence>MLPGNLLGRTRLCSRCLPTPSKRFASSSPRPASIPHPVLDLSAVLNAPDAVKTNLRQRKYPLDPNQVDALRQMELEAAQLRKDLQAARERRNAVSSAPKDDVEARKAASEVKKLIKQIEPKLSALTKEIQSIALQLPNMSHPDVPVGDETNARLVRRLGSTTTTTAAAAEEDAPAAEPERDHLALSSASNLAWTDFPASSITTGSSWPLLLNEGALLEMALTNYAMSVALSHGFTPTLTPDVVRSDVSERCGFRPRDGEAQQTYFLSDGESTSALCLAGTAEIPLVAMSAGQTFRADQLPLKHVALGRAFRAEAGARGADSRGLYRVHQFSKVEMVILCAEEQSDAILEELRAIQEEILGALGLSLRVLDMPTEELGASAHRKYDIEAWMPGRGKWGELSSASNCTDFQSRRLGIRYRPSHAPSSAETSTESSTSAAAVRSSGPKLAFVHTLNGTAAAIPRLIVALLENGAVIDADTGRVDRVRLPACLKPFWLGRGTDTKIEWVPTGESLRLP</sequence>
<dbReference type="InterPro" id="IPR042103">
    <property type="entry name" value="SerRS_1_N_sf"/>
</dbReference>
<dbReference type="PRINTS" id="PR00981">
    <property type="entry name" value="TRNASYNTHSER"/>
</dbReference>
<keyword evidence="5" id="KW-0030">Aminoacyl-tRNA synthetase</keyword>
<evidence type="ECO:0000256" key="9">
    <source>
        <dbReference type="PIRSR" id="PIRSR001529-2"/>
    </source>
</evidence>
<evidence type="ECO:0000313" key="13">
    <source>
        <dbReference type="Proteomes" id="UP000777482"/>
    </source>
</evidence>
<feature type="site" description="Important for serine binding" evidence="8">
    <location>
        <position position="455"/>
    </location>
</feature>
<dbReference type="Pfam" id="PF00587">
    <property type="entry name" value="tRNA-synt_2b"/>
    <property type="match status" value="1"/>
</dbReference>
<evidence type="ECO:0000256" key="8">
    <source>
        <dbReference type="PIRSR" id="PIRSR001529-1"/>
    </source>
</evidence>
<evidence type="ECO:0000256" key="1">
    <source>
        <dbReference type="ARBA" id="ARBA00012840"/>
    </source>
</evidence>
<feature type="binding site" evidence="9">
    <location>
        <begin position="311"/>
        <end position="313"/>
    </location>
    <ligand>
        <name>ATP</name>
        <dbReference type="ChEBI" id="CHEBI:30616"/>
    </ligand>
</feature>
<evidence type="ECO:0000313" key="12">
    <source>
        <dbReference type="EMBL" id="KAG0658421.1"/>
    </source>
</evidence>